<dbReference type="Proteomes" id="UP000756860">
    <property type="component" value="Unassembled WGS sequence"/>
</dbReference>
<feature type="transmembrane region" description="Helical" evidence="8">
    <location>
        <begin position="87"/>
        <end position="108"/>
    </location>
</feature>
<keyword evidence="3 10" id="KW-0328">Glycosyltransferase</keyword>
<proteinExistence type="predicted"/>
<evidence type="ECO:0000256" key="1">
    <source>
        <dbReference type="ARBA" id="ARBA00004651"/>
    </source>
</evidence>
<gene>
    <name evidence="10" type="ORF">KI810_12085</name>
</gene>
<evidence type="ECO:0000256" key="3">
    <source>
        <dbReference type="ARBA" id="ARBA00022676"/>
    </source>
</evidence>
<dbReference type="InterPro" id="IPR038731">
    <property type="entry name" value="RgtA/B/C-like"/>
</dbReference>
<keyword evidence="6 8" id="KW-1133">Transmembrane helix</keyword>
<comment type="subcellular location">
    <subcellularLocation>
        <location evidence="1">Cell membrane</location>
        <topology evidence="1">Multi-pass membrane protein</topology>
    </subcellularLocation>
</comment>
<feature type="transmembrane region" description="Helical" evidence="8">
    <location>
        <begin position="17"/>
        <end position="35"/>
    </location>
</feature>
<evidence type="ECO:0000313" key="11">
    <source>
        <dbReference type="Proteomes" id="UP000756860"/>
    </source>
</evidence>
<keyword evidence="7 8" id="KW-0472">Membrane</keyword>
<feature type="transmembrane region" description="Helical" evidence="8">
    <location>
        <begin position="137"/>
        <end position="155"/>
    </location>
</feature>
<evidence type="ECO:0000256" key="4">
    <source>
        <dbReference type="ARBA" id="ARBA00022679"/>
    </source>
</evidence>
<evidence type="ECO:0000256" key="8">
    <source>
        <dbReference type="SAM" id="Phobius"/>
    </source>
</evidence>
<feature type="transmembrane region" description="Helical" evidence="8">
    <location>
        <begin position="352"/>
        <end position="371"/>
    </location>
</feature>
<feature type="transmembrane region" description="Helical" evidence="8">
    <location>
        <begin position="115"/>
        <end position="131"/>
    </location>
</feature>
<keyword evidence="11" id="KW-1185">Reference proteome</keyword>
<dbReference type="PANTHER" id="PTHR33908:SF11">
    <property type="entry name" value="MEMBRANE PROTEIN"/>
    <property type="match status" value="1"/>
</dbReference>
<feature type="transmembrane region" description="Helical" evidence="8">
    <location>
        <begin position="207"/>
        <end position="227"/>
    </location>
</feature>
<dbReference type="PANTHER" id="PTHR33908">
    <property type="entry name" value="MANNOSYLTRANSFERASE YKCB-RELATED"/>
    <property type="match status" value="1"/>
</dbReference>
<evidence type="ECO:0000256" key="6">
    <source>
        <dbReference type="ARBA" id="ARBA00022989"/>
    </source>
</evidence>
<evidence type="ECO:0000256" key="2">
    <source>
        <dbReference type="ARBA" id="ARBA00022475"/>
    </source>
</evidence>
<dbReference type="InterPro" id="IPR050297">
    <property type="entry name" value="LipidA_mod_glycosyltrf_83"/>
</dbReference>
<sequence length="542" mass="59952">MRGNEPSGTENLTKGDLLLMGALFLVALGIKFYFLQFYRVISSDGVAYAQIARDILGGRGLAGATHFPPFYPLLVALFHTMFSDIELAGRLAAMFMGSLLVVPVYLLGREFFDRRVGIMAAVLVMAWPSLRQWSNEVMSQSTYITLVLLGAYLVWHACRNRSLAYAVAGGVSMGLAHLTRSEGVLVFLALSLVLAVDAAIQRNGRQFACLLAGWGAFVVVFLPYAYFLHEVTGTWQLTGKSRVALADSLMEFLGRPDLKRDPAFQEIGYLDVVRQYPDFLRQNSAGNLKKFAREFVPPVIWLFGLLGFCAGGWSREHLKERAFLVATFAPLGIIIVFFFIGPEYIQPYLPVFFLWVSAGALWMETRALALVGMDRHPLLTLRGAGGMFSLAATVLFALYLLAGQVPADRNIPYHFSQDGGRYDHKRIGLLLNEYLPKSARIMTRWGRVGFYADRGWVDMPQASLEEIVATARKDGARYIVVDGALAGLRPQLGVLYEPLFVEGASGVYVEKGAGFRPVPGLKLFFLFRDPSSVGVAVYEVMG</sequence>
<dbReference type="Pfam" id="PF13231">
    <property type="entry name" value="PMT_2"/>
    <property type="match status" value="1"/>
</dbReference>
<evidence type="ECO:0000256" key="5">
    <source>
        <dbReference type="ARBA" id="ARBA00022692"/>
    </source>
</evidence>
<dbReference type="EC" id="2.4.-.-" evidence="10"/>
<evidence type="ECO:0000313" key="10">
    <source>
        <dbReference type="EMBL" id="MBT0653799.1"/>
    </source>
</evidence>
<feature type="transmembrane region" description="Helical" evidence="8">
    <location>
        <begin position="322"/>
        <end position="340"/>
    </location>
</feature>
<reference evidence="10 11" key="1">
    <citation type="submission" date="2021-05" db="EMBL/GenBank/DDBJ databases">
        <title>The draft genome of Geobacter luticola JCM 17780.</title>
        <authorList>
            <person name="Xu Z."/>
            <person name="Masuda Y."/>
            <person name="Itoh H."/>
            <person name="Senoo K."/>
        </authorList>
    </citation>
    <scope>NUCLEOTIDE SEQUENCE [LARGE SCALE GENOMIC DNA]</scope>
    <source>
        <strain evidence="10 11">JCM 17780</strain>
    </source>
</reference>
<protein>
    <submittedName>
        <fullName evidence="10">Glycosyltransferase family 39 protein</fullName>
        <ecNumber evidence="10">2.4.-.-</ecNumber>
    </submittedName>
</protein>
<dbReference type="EMBL" id="JAHCVK010000005">
    <property type="protein sequence ID" value="MBT0653799.1"/>
    <property type="molecule type" value="Genomic_DNA"/>
</dbReference>
<keyword evidence="5 8" id="KW-0812">Transmembrane</keyword>
<feature type="transmembrane region" description="Helical" evidence="8">
    <location>
        <begin position="295"/>
        <end position="313"/>
    </location>
</feature>
<name>A0ABS5SEJ7_9BACT</name>
<keyword evidence="2" id="KW-1003">Cell membrane</keyword>
<comment type="caution">
    <text evidence="10">The sequence shown here is derived from an EMBL/GenBank/DDBJ whole genome shotgun (WGS) entry which is preliminary data.</text>
</comment>
<accession>A0ABS5SEJ7</accession>
<dbReference type="RefSeq" id="WP_214175803.1">
    <property type="nucleotide sequence ID" value="NZ_JAHCVK010000005.1"/>
</dbReference>
<feature type="transmembrane region" description="Helical" evidence="8">
    <location>
        <begin position="56"/>
        <end position="81"/>
    </location>
</feature>
<evidence type="ECO:0000259" key="9">
    <source>
        <dbReference type="Pfam" id="PF13231"/>
    </source>
</evidence>
<feature type="transmembrane region" description="Helical" evidence="8">
    <location>
        <begin position="162"/>
        <end position="178"/>
    </location>
</feature>
<feature type="transmembrane region" description="Helical" evidence="8">
    <location>
        <begin position="184"/>
        <end position="200"/>
    </location>
</feature>
<feature type="transmembrane region" description="Helical" evidence="8">
    <location>
        <begin position="383"/>
        <end position="402"/>
    </location>
</feature>
<dbReference type="GO" id="GO:0016757">
    <property type="term" value="F:glycosyltransferase activity"/>
    <property type="evidence" value="ECO:0007669"/>
    <property type="project" value="UniProtKB-KW"/>
</dbReference>
<evidence type="ECO:0000256" key="7">
    <source>
        <dbReference type="ARBA" id="ARBA00023136"/>
    </source>
</evidence>
<keyword evidence="4 10" id="KW-0808">Transferase</keyword>
<organism evidence="10 11">
    <name type="scientific">Geomobilimonas luticola</name>
    <dbReference type="NCBI Taxonomy" id="1114878"/>
    <lineage>
        <taxon>Bacteria</taxon>
        <taxon>Pseudomonadati</taxon>
        <taxon>Thermodesulfobacteriota</taxon>
        <taxon>Desulfuromonadia</taxon>
        <taxon>Geobacterales</taxon>
        <taxon>Geobacteraceae</taxon>
        <taxon>Geomobilimonas</taxon>
    </lineage>
</organism>
<feature type="domain" description="Glycosyltransferase RgtA/B/C/D-like" evidence="9">
    <location>
        <begin position="68"/>
        <end position="225"/>
    </location>
</feature>